<dbReference type="Pfam" id="PF00230">
    <property type="entry name" value="MIP"/>
    <property type="match status" value="2"/>
</dbReference>
<dbReference type="InterPro" id="IPR000425">
    <property type="entry name" value="MIP"/>
</dbReference>
<dbReference type="InterPro" id="IPR022357">
    <property type="entry name" value="MIP_CS"/>
</dbReference>
<feature type="compositionally biased region" description="Low complexity" evidence="8">
    <location>
        <begin position="796"/>
        <end position="813"/>
    </location>
</feature>
<dbReference type="InterPro" id="IPR023271">
    <property type="entry name" value="Aquaporin-like"/>
</dbReference>
<dbReference type="PRINTS" id="PR00783">
    <property type="entry name" value="MINTRINSICP"/>
</dbReference>
<evidence type="ECO:0000256" key="1">
    <source>
        <dbReference type="ARBA" id="ARBA00004651"/>
    </source>
</evidence>
<feature type="transmembrane region" description="Helical" evidence="9">
    <location>
        <begin position="498"/>
        <end position="519"/>
    </location>
</feature>
<evidence type="ECO:0000256" key="4">
    <source>
        <dbReference type="ARBA" id="ARBA00022475"/>
    </source>
</evidence>
<dbReference type="PANTHER" id="PTHR19139:SF199">
    <property type="entry name" value="MIP17260P"/>
    <property type="match status" value="1"/>
</dbReference>
<feature type="transmembrane region" description="Helical" evidence="9">
    <location>
        <begin position="580"/>
        <end position="603"/>
    </location>
</feature>
<evidence type="ECO:0000256" key="2">
    <source>
        <dbReference type="ARBA" id="ARBA00006175"/>
    </source>
</evidence>
<feature type="compositionally biased region" description="Polar residues" evidence="8">
    <location>
        <begin position="249"/>
        <end position="260"/>
    </location>
</feature>
<accession>A0A9W7DNC3</accession>
<evidence type="ECO:0000256" key="8">
    <source>
        <dbReference type="SAM" id="MobiDB-lite"/>
    </source>
</evidence>
<organism evidence="11 12">
    <name type="scientific">Triparma laevis f. inornata</name>
    <dbReference type="NCBI Taxonomy" id="1714386"/>
    <lineage>
        <taxon>Eukaryota</taxon>
        <taxon>Sar</taxon>
        <taxon>Stramenopiles</taxon>
        <taxon>Ochrophyta</taxon>
        <taxon>Bolidophyceae</taxon>
        <taxon>Parmales</taxon>
        <taxon>Triparmaceae</taxon>
        <taxon>Triparma</taxon>
    </lineage>
</organism>
<feature type="region of interest" description="Disordered" evidence="8">
    <location>
        <begin position="790"/>
        <end position="846"/>
    </location>
</feature>
<dbReference type="SUPFAM" id="SSF64268">
    <property type="entry name" value="PX domain"/>
    <property type="match status" value="1"/>
</dbReference>
<evidence type="ECO:0000256" key="6">
    <source>
        <dbReference type="ARBA" id="ARBA00022989"/>
    </source>
</evidence>
<dbReference type="Gene3D" id="1.20.1080.10">
    <property type="entry name" value="Glycerol uptake facilitator protein"/>
    <property type="match status" value="2"/>
</dbReference>
<dbReference type="Proteomes" id="UP001162640">
    <property type="component" value="Unassembled WGS sequence"/>
</dbReference>
<dbReference type="EMBL" id="BLQM01000005">
    <property type="protein sequence ID" value="GMH48470.1"/>
    <property type="molecule type" value="Genomic_DNA"/>
</dbReference>
<feature type="transmembrane region" description="Helical" evidence="9">
    <location>
        <begin position="693"/>
        <end position="720"/>
    </location>
</feature>
<name>A0A9W7DNC3_9STRA</name>
<dbReference type="AlphaFoldDB" id="A0A9W7DNC3"/>
<keyword evidence="4" id="KW-1003">Cell membrane</keyword>
<protein>
    <recommendedName>
        <fullName evidence="10">PX domain-containing protein</fullName>
    </recommendedName>
</protein>
<dbReference type="GO" id="GO:0005886">
    <property type="term" value="C:plasma membrane"/>
    <property type="evidence" value="ECO:0007669"/>
    <property type="project" value="UniProtKB-SubCell"/>
</dbReference>
<feature type="transmembrane region" description="Helical" evidence="9">
    <location>
        <begin position="539"/>
        <end position="560"/>
    </location>
</feature>
<dbReference type="InterPro" id="IPR034294">
    <property type="entry name" value="Aquaporin_transptr"/>
</dbReference>
<reference evidence="12" key="1">
    <citation type="journal article" date="2023" name="Commun. Biol.">
        <title>Genome analysis of Parmales, the sister group of diatoms, reveals the evolutionary specialization of diatoms from phago-mixotrophs to photoautotrophs.</title>
        <authorList>
            <person name="Ban H."/>
            <person name="Sato S."/>
            <person name="Yoshikawa S."/>
            <person name="Yamada K."/>
            <person name="Nakamura Y."/>
            <person name="Ichinomiya M."/>
            <person name="Sato N."/>
            <person name="Blanc-Mathieu R."/>
            <person name="Endo H."/>
            <person name="Kuwata A."/>
            <person name="Ogata H."/>
        </authorList>
    </citation>
    <scope>NUCLEOTIDE SEQUENCE [LARGE SCALE GENOMIC DNA]</scope>
</reference>
<feature type="transmembrane region" description="Helical" evidence="9">
    <location>
        <begin position="740"/>
        <end position="764"/>
    </location>
</feature>
<evidence type="ECO:0000256" key="9">
    <source>
        <dbReference type="SAM" id="Phobius"/>
    </source>
</evidence>
<dbReference type="GO" id="GO:0035091">
    <property type="term" value="F:phosphatidylinositol binding"/>
    <property type="evidence" value="ECO:0007669"/>
    <property type="project" value="InterPro"/>
</dbReference>
<keyword evidence="3" id="KW-0813">Transport</keyword>
<feature type="transmembrane region" description="Helical" evidence="9">
    <location>
        <begin position="406"/>
        <end position="428"/>
    </location>
</feature>
<dbReference type="Gene3D" id="3.30.1520.10">
    <property type="entry name" value="Phox-like domain"/>
    <property type="match status" value="1"/>
</dbReference>
<feature type="transmembrane region" description="Helical" evidence="9">
    <location>
        <begin position="360"/>
        <end position="386"/>
    </location>
</feature>
<feature type="region of interest" description="Disordered" evidence="8">
    <location>
        <begin position="245"/>
        <end position="264"/>
    </location>
</feature>
<feature type="transmembrane region" description="Helical" evidence="9">
    <location>
        <begin position="655"/>
        <end position="673"/>
    </location>
</feature>
<feature type="transmembrane region" description="Helical" evidence="9">
    <location>
        <begin position="615"/>
        <end position="635"/>
    </location>
</feature>
<evidence type="ECO:0000313" key="11">
    <source>
        <dbReference type="EMBL" id="GMH48470.1"/>
    </source>
</evidence>
<proteinExistence type="inferred from homology"/>
<comment type="caution">
    <text evidence="11">The sequence shown here is derived from an EMBL/GenBank/DDBJ whole genome shotgun (WGS) entry which is preliminary data.</text>
</comment>
<comment type="subcellular location">
    <subcellularLocation>
        <location evidence="1">Cell membrane</location>
        <topology evidence="1">Multi-pass membrane protein</topology>
    </subcellularLocation>
</comment>
<evidence type="ECO:0000256" key="5">
    <source>
        <dbReference type="ARBA" id="ARBA00022692"/>
    </source>
</evidence>
<dbReference type="Pfam" id="PF00787">
    <property type="entry name" value="PX"/>
    <property type="match status" value="1"/>
</dbReference>
<keyword evidence="7 9" id="KW-0472">Membrane</keyword>
<evidence type="ECO:0000259" key="10">
    <source>
        <dbReference type="Pfam" id="PF00787"/>
    </source>
</evidence>
<keyword evidence="5 9" id="KW-0812">Transmembrane</keyword>
<dbReference type="SUPFAM" id="SSF81338">
    <property type="entry name" value="Aquaporin-like"/>
    <property type="match status" value="2"/>
</dbReference>
<dbReference type="PANTHER" id="PTHR19139">
    <property type="entry name" value="AQUAPORIN TRANSPORTER"/>
    <property type="match status" value="1"/>
</dbReference>
<sequence length="846" mass="90605">MEEPNPYPVLIIGREIVGTGSSRYVSFRLSLPANLHHQAPGGENIDYVNTRYSYVEGLRTALLQEFPSLDLPMLDSKRLMGSLSSSVVNQRTRIINNFLRTCQESNSIKASRQWGEFLRGQKPGVTAGERQAPPTASELRSEARTDAAPPPGLSENPAAVRGMSFGWLLENMNFFSDEQAPAAPPEYSMEEGIAPPPTPEVARESISNTVDSDDEDDMENVAANSVAIVTPRQVMRQEFYRMVQESRGRTTSQTHRNLFSGTAEELEKGESRSAVFLKSLPPLVFEFIGCFLLGLVVQFTRSGPAKAVLDSKISTTPMLLNYSFTVAALMYALGHVSGGHMNPAVTFAVFLRRHLTFGQMAAYICFQFFGFLLSAVVSFEVLGEILVPSEVKVLVAAGGLDQLKCFALVAIFSFGVTYAVLCTCTSTAQTGNSHFGLGSGFALGVGMVANAVAGTGSTLNSCLDIALVCAKWFYDADFPEPSDFEGYMKFINNGDNNMWYLIAGPATGALLSVVVWRYVKVTAFTKRSHGTCNKVLKVLAPYLVECFGSFMIAFTWLLFYPVGGDAAGVIAAQQNQAVGYMGMTFAVVYAGGFISGGHFNPAISFGVAIQGNMGVLNLFLYSFWQCAGAFAAGAVNYELFAKSPVPAIGSGISEQNAGIVEGLFSFMLVFVMLNCGSARANKGNSFYGMANGFVLFVTTGAIGSMTGGCLNPAIGVGAYLSRWIFNCSGCSGSWTDFDMVGFNGCWVSMAMPLAGALVAGVVFYACTEGYPLPKCCKCEGNKKGVDGEDYETMDRVSSLPPGGGSESSAPVAEMVDMGPSTPEQRANERGANGTPRTLERGPTTSI</sequence>
<comment type="similarity">
    <text evidence="2">Belongs to the MIP/aquaporin (TC 1.A.8) family.</text>
</comment>
<dbReference type="InterPro" id="IPR001683">
    <property type="entry name" value="PX_dom"/>
</dbReference>
<dbReference type="PROSITE" id="PS00221">
    <property type="entry name" value="MIP"/>
    <property type="match status" value="2"/>
</dbReference>
<feature type="transmembrane region" description="Helical" evidence="9">
    <location>
        <begin position="435"/>
        <end position="453"/>
    </location>
</feature>
<gene>
    <name evidence="11" type="ORF">TL16_g00296</name>
</gene>
<keyword evidence="6 9" id="KW-1133">Transmembrane helix</keyword>
<evidence type="ECO:0000256" key="7">
    <source>
        <dbReference type="ARBA" id="ARBA00023136"/>
    </source>
</evidence>
<evidence type="ECO:0000313" key="12">
    <source>
        <dbReference type="Proteomes" id="UP001162640"/>
    </source>
</evidence>
<feature type="region of interest" description="Disordered" evidence="8">
    <location>
        <begin position="122"/>
        <end position="157"/>
    </location>
</feature>
<evidence type="ECO:0000256" key="3">
    <source>
        <dbReference type="ARBA" id="ARBA00022448"/>
    </source>
</evidence>
<dbReference type="InterPro" id="IPR036871">
    <property type="entry name" value="PX_dom_sf"/>
</dbReference>
<feature type="domain" description="PX" evidence="10">
    <location>
        <begin position="47"/>
        <end position="119"/>
    </location>
</feature>
<dbReference type="GO" id="GO:0015250">
    <property type="term" value="F:water channel activity"/>
    <property type="evidence" value="ECO:0007669"/>
    <property type="project" value="TreeGrafter"/>
</dbReference>